<dbReference type="Proteomes" id="UP000077154">
    <property type="component" value="Unassembled WGS sequence"/>
</dbReference>
<gene>
    <name evidence="1" type="ORF">VC83_04956</name>
</gene>
<protein>
    <submittedName>
        <fullName evidence="1">Uncharacterized protein</fullName>
    </submittedName>
</protein>
<reference evidence="1" key="1">
    <citation type="submission" date="2016-03" db="EMBL/GenBank/DDBJ databases">
        <title>Updated assembly of Pseudogymnoascus destructans, the fungus causing white-nose syndrome of bats.</title>
        <authorList>
            <person name="Palmer J.M."/>
            <person name="Drees K.P."/>
            <person name="Foster J.T."/>
            <person name="Lindner D.L."/>
        </authorList>
    </citation>
    <scope>NUCLEOTIDE SEQUENCE [LARGE SCALE GENOMIC DNA]</scope>
    <source>
        <strain evidence="1">20631-21</strain>
    </source>
</reference>
<dbReference type="EMBL" id="KV441396">
    <property type="protein sequence ID" value="OAF58726.1"/>
    <property type="molecule type" value="Genomic_DNA"/>
</dbReference>
<accession>A0A177A9D8</accession>
<dbReference type="RefSeq" id="XP_024324010.1">
    <property type="nucleotide sequence ID" value="XM_024468582.1"/>
</dbReference>
<evidence type="ECO:0000313" key="1">
    <source>
        <dbReference type="EMBL" id="OAF58726.1"/>
    </source>
</evidence>
<organism evidence="1">
    <name type="scientific">Pseudogymnoascus destructans</name>
    <dbReference type="NCBI Taxonomy" id="655981"/>
    <lineage>
        <taxon>Eukaryota</taxon>
        <taxon>Fungi</taxon>
        <taxon>Dikarya</taxon>
        <taxon>Ascomycota</taxon>
        <taxon>Pezizomycotina</taxon>
        <taxon>Leotiomycetes</taxon>
        <taxon>Thelebolales</taxon>
        <taxon>Thelebolaceae</taxon>
        <taxon>Pseudogymnoascus</taxon>
    </lineage>
</organism>
<dbReference type="GeneID" id="36288024"/>
<name>A0A177A9D8_9PEZI</name>
<dbReference type="AlphaFoldDB" id="A0A177A9D8"/>
<sequence>MAGWRMKDGGGMKDGGMKDGGMKYGGMKYGGMEGIVAVAVAVDVDVSVDGIDIDSDQFRRWWLEGPLIDADQCPSGRVVVGVVSSASIRQRLGNR</sequence>
<proteinExistence type="predicted"/>